<dbReference type="KEGG" id="cheb:HH215_34090"/>
<dbReference type="Gene3D" id="3.30.360.10">
    <property type="entry name" value="Dihydrodipicolinate Reductase, domain 2"/>
    <property type="match status" value="1"/>
</dbReference>
<dbReference type="InterPro" id="IPR051450">
    <property type="entry name" value="Gfo/Idh/MocA_Oxidoreductases"/>
</dbReference>
<dbReference type="Gene3D" id="3.40.50.720">
    <property type="entry name" value="NAD(P)-binding Rossmann-like Domain"/>
    <property type="match status" value="1"/>
</dbReference>
<dbReference type="GO" id="GO:0000166">
    <property type="term" value="F:nucleotide binding"/>
    <property type="evidence" value="ECO:0007669"/>
    <property type="project" value="InterPro"/>
</dbReference>
<evidence type="ECO:0000259" key="2">
    <source>
        <dbReference type="Pfam" id="PF01408"/>
    </source>
</evidence>
<dbReference type="InterPro" id="IPR036291">
    <property type="entry name" value="NAD(P)-bd_dom_sf"/>
</dbReference>
<reference evidence="4 5" key="1">
    <citation type="submission" date="2020-04" db="EMBL/GenBank/DDBJ databases">
        <title>Genome sequencing of novel species.</title>
        <authorList>
            <person name="Heo J."/>
            <person name="Kim S.-J."/>
            <person name="Kim J.-S."/>
            <person name="Hong S.-B."/>
            <person name="Kwon S.-W."/>
        </authorList>
    </citation>
    <scope>NUCLEOTIDE SEQUENCE [LARGE SCALE GENOMIC DNA]</scope>
    <source>
        <strain evidence="4 5">MFER-1</strain>
    </source>
</reference>
<proteinExistence type="inferred from homology"/>
<name>A0A7Z2VR92_9BACL</name>
<dbReference type="SUPFAM" id="SSF51735">
    <property type="entry name" value="NAD(P)-binding Rossmann-fold domains"/>
    <property type="match status" value="1"/>
</dbReference>
<accession>A0A7Z2VR92</accession>
<evidence type="ECO:0000313" key="5">
    <source>
        <dbReference type="Proteomes" id="UP000502248"/>
    </source>
</evidence>
<dbReference type="Pfam" id="PF02894">
    <property type="entry name" value="GFO_IDH_MocA_C"/>
    <property type="match status" value="1"/>
</dbReference>
<protein>
    <submittedName>
        <fullName evidence="4">Gfo/Idh/MocA family oxidoreductase</fullName>
    </submittedName>
</protein>
<evidence type="ECO:0000256" key="1">
    <source>
        <dbReference type="ARBA" id="ARBA00010928"/>
    </source>
</evidence>
<gene>
    <name evidence="4" type="ORF">HH215_34090</name>
</gene>
<dbReference type="Pfam" id="PF01408">
    <property type="entry name" value="GFO_IDH_MocA"/>
    <property type="match status" value="1"/>
</dbReference>
<feature type="domain" description="Gfo/Idh/MocA-like oxidoreductase C-terminal" evidence="3">
    <location>
        <begin position="139"/>
        <end position="410"/>
    </location>
</feature>
<dbReference type="RefSeq" id="WP_169283971.1">
    <property type="nucleotide sequence ID" value="NZ_CP051680.1"/>
</dbReference>
<organism evidence="4 5">
    <name type="scientific">Cohnella herbarum</name>
    <dbReference type="NCBI Taxonomy" id="2728023"/>
    <lineage>
        <taxon>Bacteria</taxon>
        <taxon>Bacillati</taxon>
        <taxon>Bacillota</taxon>
        <taxon>Bacilli</taxon>
        <taxon>Bacillales</taxon>
        <taxon>Paenibacillaceae</taxon>
        <taxon>Cohnella</taxon>
    </lineage>
</organism>
<dbReference type="PANTHER" id="PTHR43377">
    <property type="entry name" value="BILIVERDIN REDUCTASE A"/>
    <property type="match status" value="1"/>
</dbReference>
<evidence type="ECO:0000259" key="3">
    <source>
        <dbReference type="Pfam" id="PF02894"/>
    </source>
</evidence>
<feature type="domain" description="Gfo/Idh/MocA-like oxidoreductase N-terminal" evidence="2">
    <location>
        <begin position="4"/>
        <end position="124"/>
    </location>
</feature>
<evidence type="ECO:0000313" key="4">
    <source>
        <dbReference type="EMBL" id="QJD87729.1"/>
    </source>
</evidence>
<dbReference type="InterPro" id="IPR004104">
    <property type="entry name" value="Gfo/Idh/MocA-like_OxRdtase_C"/>
</dbReference>
<dbReference type="EMBL" id="CP051680">
    <property type="protein sequence ID" value="QJD87729.1"/>
    <property type="molecule type" value="Genomic_DNA"/>
</dbReference>
<comment type="similarity">
    <text evidence="1">Belongs to the Gfo/Idh/MocA family.</text>
</comment>
<dbReference type="SUPFAM" id="SSF55347">
    <property type="entry name" value="Glyceraldehyde-3-phosphate dehydrogenase-like, C-terminal domain"/>
    <property type="match status" value="1"/>
</dbReference>
<dbReference type="PANTHER" id="PTHR43377:SF2">
    <property type="entry name" value="BINDING ROSSMANN FOLD OXIDOREDUCTASE, PUTATIVE (AFU_ORTHOLOGUE AFUA_4G00560)-RELATED"/>
    <property type="match status" value="1"/>
</dbReference>
<dbReference type="InterPro" id="IPR000683">
    <property type="entry name" value="Gfo/Idh/MocA-like_OxRdtase_N"/>
</dbReference>
<dbReference type="AlphaFoldDB" id="A0A7Z2VR92"/>
<keyword evidence="5" id="KW-1185">Reference proteome</keyword>
<sequence>MNQVKVALIGGGLRGSIYTSFALQNPHAMKVVAVAEPNAERMAVFKSEHGLRDDQCYKDWDEMLAVPQLADAVIVTTQDKFHYEPTMRALETGYHVLLEKPMSASAEECVRMQEQAKKYDRSLTICHVLRYTTFFRALKELVDDGAIGRLMSISHHENVAYWHQAHSYVRGNWRNSKESSPMILAKSCHDLDILLWLVGADCLNVSSFGSLSHFKADQAPPGAPKRCLDGCPVAVECPYYAPKIYLTDTPGWKDRAMSDDLSYEARYQALLKGPYGRCVYHCDNDVVDHQVVSMEFANEVTAVFTMTAFTEECNRTIKLMGTKGEIRGSMDKNEIEVRYFGNGKRQLLTFNDPGGHIGHGGGDFGLMRDFLDEVRSKGKVEMLTSAAQSVQSHMIAFAAERSRMEKRTISVAEFIEEVKSSSS</sequence>
<dbReference type="Proteomes" id="UP000502248">
    <property type="component" value="Chromosome"/>
</dbReference>